<evidence type="ECO:0000256" key="6">
    <source>
        <dbReference type="SAM" id="Phobius"/>
    </source>
</evidence>
<gene>
    <name evidence="7" type="ORF">E6H04_06990</name>
</gene>
<feature type="transmembrane region" description="Helical" evidence="6">
    <location>
        <begin position="78"/>
        <end position="98"/>
    </location>
</feature>
<name>A0A537JCP5_9BACT</name>
<feature type="transmembrane region" description="Helical" evidence="6">
    <location>
        <begin position="21"/>
        <end position="42"/>
    </location>
</feature>
<evidence type="ECO:0000313" key="8">
    <source>
        <dbReference type="Proteomes" id="UP000320048"/>
    </source>
</evidence>
<dbReference type="GO" id="GO:0005886">
    <property type="term" value="C:plasma membrane"/>
    <property type="evidence" value="ECO:0007669"/>
    <property type="project" value="UniProtKB-SubCell"/>
</dbReference>
<dbReference type="PANTHER" id="PTHR30482:SF5">
    <property type="entry name" value="ABC TRANSPORTER PERMEASE PROTEIN"/>
    <property type="match status" value="1"/>
</dbReference>
<accession>A0A537JCP5</accession>
<dbReference type="GO" id="GO:0015658">
    <property type="term" value="F:branched-chain amino acid transmembrane transporter activity"/>
    <property type="evidence" value="ECO:0007669"/>
    <property type="project" value="InterPro"/>
</dbReference>
<dbReference type="Proteomes" id="UP000320048">
    <property type="component" value="Unassembled WGS sequence"/>
</dbReference>
<comment type="caution">
    <text evidence="7">The sequence shown here is derived from an EMBL/GenBank/DDBJ whole genome shotgun (WGS) entry which is preliminary data.</text>
</comment>
<dbReference type="InterPro" id="IPR001851">
    <property type="entry name" value="ABC_transp_permease"/>
</dbReference>
<evidence type="ECO:0000256" key="2">
    <source>
        <dbReference type="ARBA" id="ARBA00022475"/>
    </source>
</evidence>
<comment type="subcellular location">
    <subcellularLocation>
        <location evidence="1">Cell membrane</location>
        <topology evidence="1">Multi-pass membrane protein</topology>
    </subcellularLocation>
</comment>
<evidence type="ECO:0000256" key="4">
    <source>
        <dbReference type="ARBA" id="ARBA00022989"/>
    </source>
</evidence>
<feature type="transmembrane region" description="Helical" evidence="6">
    <location>
        <begin position="266"/>
        <end position="291"/>
    </location>
</feature>
<organism evidence="7 8">
    <name type="scientific">Candidatus Segetimicrobium genomatis</name>
    <dbReference type="NCBI Taxonomy" id="2569760"/>
    <lineage>
        <taxon>Bacteria</taxon>
        <taxon>Bacillati</taxon>
        <taxon>Candidatus Sysuimicrobiota</taxon>
        <taxon>Candidatus Sysuimicrobiia</taxon>
        <taxon>Candidatus Sysuimicrobiales</taxon>
        <taxon>Candidatus Segetimicrobiaceae</taxon>
        <taxon>Candidatus Segetimicrobium</taxon>
    </lineage>
</organism>
<evidence type="ECO:0000313" key="7">
    <source>
        <dbReference type="EMBL" id="TMI81318.1"/>
    </source>
</evidence>
<protein>
    <submittedName>
        <fullName evidence="7">Branched-chain amino acid ABC transporter permease</fullName>
    </submittedName>
</protein>
<dbReference type="PANTHER" id="PTHR30482">
    <property type="entry name" value="HIGH-AFFINITY BRANCHED-CHAIN AMINO ACID TRANSPORT SYSTEM PERMEASE"/>
    <property type="match status" value="1"/>
</dbReference>
<sequence length="354" mass="38122">MRRLTFSDCGDYKTRYAQDAALFANDVGRLALGVLLIVWFLIVPAVAGPYLLTVANLTGIAVIGATGLNLLTGYTGQITMGHGAFMGVGAYAAAVLAARVHLPFWTAVPLAGLATAGVGAFFGIPSLRLKGLYLAIATLAAQFILEYAFLHWDWLTRGTSGYLVPPARLGVWSLRGERPFFWLIGASVVLITWLHLNLLRTRMGRAFVAIRDNDRAAASIGIHLFGYKLLAFFLSAFMVGVAGALYAYYTGVVVPGKFTLDLSIDYLAMGIVGGLGTVLGPFYGAAVITVIPEALRALSQALSAVFPDLAAALNALRDVVFGAVIVAFLIFQPEGLADRWRVVRAYFRLWPYTY</sequence>
<feature type="transmembrane region" description="Helical" evidence="6">
    <location>
        <begin position="104"/>
        <end position="124"/>
    </location>
</feature>
<feature type="transmembrane region" description="Helical" evidence="6">
    <location>
        <begin position="180"/>
        <end position="199"/>
    </location>
</feature>
<evidence type="ECO:0000256" key="5">
    <source>
        <dbReference type="ARBA" id="ARBA00023136"/>
    </source>
</evidence>
<feature type="transmembrane region" description="Helical" evidence="6">
    <location>
        <begin position="220"/>
        <end position="246"/>
    </location>
</feature>
<dbReference type="CDD" id="cd06581">
    <property type="entry name" value="TM_PBP1_LivM_like"/>
    <property type="match status" value="1"/>
</dbReference>
<proteinExistence type="predicted"/>
<feature type="transmembrane region" description="Helical" evidence="6">
    <location>
        <begin position="131"/>
        <end position="150"/>
    </location>
</feature>
<dbReference type="InterPro" id="IPR043428">
    <property type="entry name" value="LivM-like"/>
</dbReference>
<evidence type="ECO:0000256" key="3">
    <source>
        <dbReference type="ARBA" id="ARBA00022692"/>
    </source>
</evidence>
<dbReference type="Pfam" id="PF02653">
    <property type="entry name" value="BPD_transp_2"/>
    <property type="match status" value="1"/>
</dbReference>
<keyword evidence="3 6" id="KW-0812">Transmembrane</keyword>
<feature type="transmembrane region" description="Helical" evidence="6">
    <location>
        <begin position="311"/>
        <end position="331"/>
    </location>
</feature>
<dbReference type="AlphaFoldDB" id="A0A537JCP5"/>
<feature type="transmembrane region" description="Helical" evidence="6">
    <location>
        <begin position="48"/>
        <end position="71"/>
    </location>
</feature>
<evidence type="ECO:0000256" key="1">
    <source>
        <dbReference type="ARBA" id="ARBA00004651"/>
    </source>
</evidence>
<dbReference type="EMBL" id="VBAO01000176">
    <property type="protein sequence ID" value="TMI81318.1"/>
    <property type="molecule type" value="Genomic_DNA"/>
</dbReference>
<keyword evidence="5 6" id="KW-0472">Membrane</keyword>
<reference evidence="7 8" key="1">
    <citation type="journal article" date="2019" name="Nat. Microbiol.">
        <title>Mediterranean grassland soil C-N compound turnover is dependent on rainfall and depth, and is mediated by genomically divergent microorganisms.</title>
        <authorList>
            <person name="Diamond S."/>
            <person name="Andeer P.F."/>
            <person name="Li Z."/>
            <person name="Crits-Christoph A."/>
            <person name="Burstein D."/>
            <person name="Anantharaman K."/>
            <person name="Lane K.R."/>
            <person name="Thomas B.C."/>
            <person name="Pan C."/>
            <person name="Northen T.R."/>
            <person name="Banfield J.F."/>
        </authorList>
    </citation>
    <scope>NUCLEOTIDE SEQUENCE [LARGE SCALE GENOMIC DNA]</scope>
    <source>
        <strain evidence="7">NP_7</strain>
    </source>
</reference>
<keyword evidence="2" id="KW-1003">Cell membrane</keyword>
<keyword evidence="4 6" id="KW-1133">Transmembrane helix</keyword>